<evidence type="ECO:0000256" key="1">
    <source>
        <dbReference type="SAM" id="MobiDB-lite"/>
    </source>
</evidence>
<accession>A0A7D3ZZA8</accession>
<dbReference type="CDD" id="cd00377">
    <property type="entry name" value="ICL_PEPM"/>
    <property type="match status" value="1"/>
</dbReference>
<dbReference type="GO" id="GO:0016833">
    <property type="term" value="F:oxo-acid-lyase activity"/>
    <property type="evidence" value="ECO:0007669"/>
    <property type="project" value="UniProtKB-ARBA"/>
</dbReference>
<dbReference type="SUPFAM" id="SSF51621">
    <property type="entry name" value="Phosphoenolpyruvate/pyruvate domain"/>
    <property type="match status" value="1"/>
</dbReference>
<proteinExistence type="predicted"/>
<dbReference type="EMBL" id="CP053892">
    <property type="protein sequence ID" value="QKG18685.1"/>
    <property type="molecule type" value="Genomic_DNA"/>
</dbReference>
<organism evidence="2 3">
    <name type="scientific">Actinomadura verrucosospora</name>
    <dbReference type="NCBI Taxonomy" id="46165"/>
    <lineage>
        <taxon>Bacteria</taxon>
        <taxon>Bacillati</taxon>
        <taxon>Actinomycetota</taxon>
        <taxon>Actinomycetes</taxon>
        <taxon>Streptosporangiales</taxon>
        <taxon>Thermomonosporaceae</taxon>
        <taxon>Actinomadura</taxon>
    </lineage>
</organism>
<dbReference type="PANTHER" id="PTHR42905:SF5">
    <property type="entry name" value="CARBOXYVINYL-CARBOXYPHOSPHONATE PHOSPHORYLMUTASE, CHLOROPLASTIC"/>
    <property type="match status" value="1"/>
</dbReference>
<dbReference type="PANTHER" id="PTHR42905">
    <property type="entry name" value="PHOSPHOENOLPYRUVATE CARBOXYLASE"/>
    <property type="match status" value="1"/>
</dbReference>
<keyword evidence="2" id="KW-0456">Lyase</keyword>
<dbReference type="InterPro" id="IPR040442">
    <property type="entry name" value="Pyrv_kinase-like_dom_sf"/>
</dbReference>
<dbReference type="AlphaFoldDB" id="A0A7D3ZZA8"/>
<sequence length="328" mass="34047">MPHNPPWEPGLLSSLTGVGPGPSARDKRAALRAALAAATAGGGPGAAVEPLVLPGATDALGARLVEDAGFAAVYATGAGLANAGYGLPDIGLISQTEIADHAGRLTEATRIPLICDADTGYGGPLAAMRTVRLLERAGVAGLQLEDQEMPKRCGHFDSHALIPSGHMQTKIAAACEARTDDALVIIARTDARSVHGIDEAIARGRAYAEAGADALFVEAPRTVDELALVGRELAGIPLIVNVVEGGKTPQLSVAEYAELGFGIVLFANYLMRSMHLAGQEALAHLKQHGETASRAGRMASWEQRQSLFNLPRFSAAETALDRELGSIS</sequence>
<protein>
    <submittedName>
        <fullName evidence="2">Isocitrate lyase and phosphorylmutase</fullName>
    </submittedName>
</protein>
<dbReference type="Gene3D" id="3.20.20.60">
    <property type="entry name" value="Phosphoenolpyruvate-binding domains"/>
    <property type="match status" value="1"/>
</dbReference>
<dbReference type="InterPro" id="IPR015813">
    <property type="entry name" value="Pyrv/PenolPyrv_kinase-like_dom"/>
</dbReference>
<dbReference type="RefSeq" id="WP_216858219.1">
    <property type="nucleotide sequence ID" value="NZ_CP053892.1"/>
</dbReference>
<dbReference type="Proteomes" id="UP000501240">
    <property type="component" value="Chromosome"/>
</dbReference>
<gene>
    <name evidence="2" type="ORF">ACTIVE_0319</name>
</gene>
<dbReference type="InterPro" id="IPR039556">
    <property type="entry name" value="ICL/PEPM"/>
</dbReference>
<dbReference type="Pfam" id="PF13714">
    <property type="entry name" value="PEP_mutase"/>
    <property type="match status" value="1"/>
</dbReference>
<reference evidence="2 3" key="1">
    <citation type="submission" date="2020-05" db="EMBL/GenBank/DDBJ databases">
        <title>Actinomadura verrucosospora NRRL-B18236 (PFL_A860) Genome sequencing and assembly.</title>
        <authorList>
            <person name="Samborskyy M."/>
        </authorList>
    </citation>
    <scope>NUCLEOTIDE SEQUENCE [LARGE SCALE GENOMIC DNA]</scope>
    <source>
        <strain evidence="2 3">NRRL:B18236</strain>
    </source>
</reference>
<evidence type="ECO:0000313" key="2">
    <source>
        <dbReference type="EMBL" id="QKG18685.1"/>
    </source>
</evidence>
<evidence type="ECO:0000313" key="3">
    <source>
        <dbReference type="Proteomes" id="UP000501240"/>
    </source>
</evidence>
<keyword evidence="3" id="KW-1185">Reference proteome</keyword>
<feature type="region of interest" description="Disordered" evidence="1">
    <location>
        <begin position="1"/>
        <end position="24"/>
    </location>
</feature>
<name>A0A7D3ZZA8_ACTVE</name>